<organism evidence="7 8">
    <name type="scientific">Plectosphaerella plurivora</name>
    <dbReference type="NCBI Taxonomy" id="936078"/>
    <lineage>
        <taxon>Eukaryota</taxon>
        <taxon>Fungi</taxon>
        <taxon>Dikarya</taxon>
        <taxon>Ascomycota</taxon>
        <taxon>Pezizomycotina</taxon>
        <taxon>Sordariomycetes</taxon>
        <taxon>Hypocreomycetidae</taxon>
        <taxon>Glomerellales</taxon>
        <taxon>Plectosphaerellaceae</taxon>
        <taxon>Plectosphaerella</taxon>
    </lineage>
</organism>
<dbReference type="Proteomes" id="UP000770015">
    <property type="component" value="Unassembled WGS sequence"/>
</dbReference>
<feature type="domain" description="FAD-binding" evidence="6">
    <location>
        <begin position="10"/>
        <end position="363"/>
    </location>
</feature>
<proteinExistence type="inferred from homology"/>
<dbReference type="InterPro" id="IPR051104">
    <property type="entry name" value="FAD_monoxygenase"/>
</dbReference>
<gene>
    <name evidence="7" type="ORF">F5X68DRAFT_178029</name>
</gene>
<dbReference type="EMBL" id="JAGSXJ010000044">
    <property type="protein sequence ID" value="KAH6662920.1"/>
    <property type="molecule type" value="Genomic_DNA"/>
</dbReference>
<reference evidence="7" key="1">
    <citation type="journal article" date="2021" name="Nat. Commun.">
        <title>Genetic determinants of endophytism in the Arabidopsis root mycobiome.</title>
        <authorList>
            <person name="Mesny F."/>
            <person name="Miyauchi S."/>
            <person name="Thiergart T."/>
            <person name="Pickel B."/>
            <person name="Atanasova L."/>
            <person name="Karlsson M."/>
            <person name="Huettel B."/>
            <person name="Barry K.W."/>
            <person name="Haridas S."/>
            <person name="Chen C."/>
            <person name="Bauer D."/>
            <person name="Andreopoulos W."/>
            <person name="Pangilinan J."/>
            <person name="LaButti K."/>
            <person name="Riley R."/>
            <person name="Lipzen A."/>
            <person name="Clum A."/>
            <person name="Drula E."/>
            <person name="Henrissat B."/>
            <person name="Kohler A."/>
            <person name="Grigoriev I.V."/>
            <person name="Martin F.M."/>
            <person name="Hacquard S."/>
        </authorList>
    </citation>
    <scope>NUCLEOTIDE SEQUENCE</scope>
    <source>
        <strain evidence="7">MPI-SDFR-AT-0117</strain>
    </source>
</reference>
<evidence type="ECO:0000259" key="6">
    <source>
        <dbReference type="Pfam" id="PF01494"/>
    </source>
</evidence>
<comment type="similarity">
    <text evidence="2">Belongs to the paxM FAD-dependent monooxygenase family.</text>
</comment>
<evidence type="ECO:0000256" key="4">
    <source>
        <dbReference type="ARBA" id="ARBA00022827"/>
    </source>
</evidence>
<comment type="cofactor">
    <cofactor evidence="1">
        <name>FAD</name>
        <dbReference type="ChEBI" id="CHEBI:57692"/>
    </cofactor>
</comment>
<sequence length="424" mass="46287">MTVPNRTPRLKVAIIGGGPGGLGAAIALSKLPFVDWTLYEKKPEISETGGGISLQRHTWKMLEWNGASKHIRPEDYSRSPDGITVQFRNGRTGDLLEESHYSTDTPASQLSCRVRRSILQAALLKEVDPTKVKLSQRLVGLEKLPSGQVKISFDDGSTDQVHLLIAADGIRSPVRSILFPDHKIKYNGQSAYRTIIPTSVVKAAVDIPHNSVFWQNLGGRYIFTCPLGGDEFEVTARLSRPTEGQEHVSWGRPFDFSAIAEEYAGFCEPVRKVVDLVAKIGGTEEFALFSGPRLESVIALDAIALIGDASHPLSGAFGAGAGFALEDAYALSKALEVAWERGESIKTALELYDGIRSPHYRNLYEALDWYASIGAGVAKEGLSVDREIEERVKRTSGKKGSWMYTYDIQEAVAQKLGEGVPVLG</sequence>
<dbReference type="Gene3D" id="3.50.50.60">
    <property type="entry name" value="FAD/NAD(P)-binding domain"/>
    <property type="match status" value="1"/>
</dbReference>
<protein>
    <recommendedName>
        <fullName evidence="6">FAD-binding domain-containing protein</fullName>
    </recommendedName>
</protein>
<keyword evidence="5" id="KW-0560">Oxidoreductase</keyword>
<dbReference type="PANTHER" id="PTHR46720:SF3">
    <property type="entry name" value="FAD-BINDING DOMAIN-CONTAINING PROTEIN-RELATED"/>
    <property type="match status" value="1"/>
</dbReference>
<dbReference type="OrthoDB" id="417877at2759"/>
<evidence type="ECO:0000313" key="7">
    <source>
        <dbReference type="EMBL" id="KAH6662920.1"/>
    </source>
</evidence>
<accession>A0A9P9A3G5</accession>
<name>A0A9P9A3G5_9PEZI</name>
<dbReference type="Pfam" id="PF01494">
    <property type="entry name" value="FAD_binding_3"/>
    <property type="match status" value="1"/>
</dbReference>
<keyword evidence="4" id="KW-0274">FAD</keyword>
<evidence type="ECO:0000256" key="5">
    <source>
        <dbReference type="ARBA" id="ARBA00023002"/>
    </source>
</evidence>
<evidence type="ECO:0000256" key="2">
    <source>
        <dbReference type="ARBA" id="ARBA00007992"/>
    </source>
</evidence>
<dbReference type="PANTHER" id="PTHR46720">
    <property type="entry name" value="HYDROXYLASE, PUTATIVE (AFU_ORTHOLOGUE AFUA_3G01460)-RELATED"/>
    <property type="match status" value="1"/>
</dbReference>
<evidence type="ECO:0000313" key="8">
    <source>
        <dbReference type="Proteomes" id="UP000770015"/>
    </source>
</evidence>
<evidence type="ECO:0000256" key="3">
    <source>
        <dbReference type="ARBA" id="ARBA00022630"/>
    </source>
</evidence>
<comment type="caution">
    <text evidence="7">The sequence shown here is derived from an EMBL/GenBank/DDBJ whole genome shotgun (WGS) entry which is preliminary data.</text>
</comment>
<dbReference type="InterPro" id="IPR036188">
    <property type="entry name" value="FAD/NAD-bd_sf"/>
</dbReference>
<evidence type="ECO:0000256" key="1">
    <source>
        <dbReference type="ARBA" id="ARBA00001974"/>
    </source>
</evidence>
<dbReference type="GO" id="GO:0044550">
    <property type="term" value="P:secondary metabolite biosynthetic process"/>
    <property type="evidence" value="ECO:0007669"/>
    <property type="project" value="TreeGrafter"/>
</dbReference>
<dbReference type="InterPro" id="IPR002938">
    <property type="entry name" value="FAD-bd"/>
</dbReference>
<dbReference type="SUPFAM" id="SSF51905">
    <property type="entry name" value="FAD/NAD(P)-binding domain"/>
    <property type="match status" value="1"/>
</dbReference>
<dbReference type="GO" id="GO:0016491">
    <property type="term" value="F:oxidoreductase activity"/>
    <property type="evidence" value="ECO:0007669"/>
    <property type="project" value="UniProtKB-KW"/>
</dbReference>
<dbReference type="GO" id="GO:0071949">
    <property type="term" value="F:FAD binding"/>
    <property type="evidence" value="ECO:0007669"/>
    <property type="project" value="InterPro"/>
</dbReference>
<keyword evidence="3" id="KW-0285">Flavoprotein</keyword>
<dbReference type="AlphaFoldDB" id="A0A9P9A3G5"/>
<keyword evidence="8" id="KW-1185">Reference proteome</keyword>
<dbReference type="PRINTS" id="PR00420">
    <property type="entry name" value="RNGMNOXGNASE"/>
</dbReference>